<dbReference type="AlphaFoldDB" id="A0A8H7CU71"/>
<proteinExistence type="predicted"/>
<evidence type="ECO:0000256" key="1">
    <source>
        <dbReference type="SAM" id="MobiDB-lite"/>
    </source>
</evidence>
<reference evidence="2" key="1">
    <citation type="submission" date="2020-05" db="EMBL/GenBank/DDBJ databases">
        <title>Mycena genomes resolve the evolution of fungal bioluminescence.</title>
        <authorList>
            <person name="Tsai I.J."/>
        </authorList>
    </citation>
    <scope>NUCLEOTIDE SEQUENCE</scope>
    <source>
        <strain evidence="2">160909Yilan</strain>
    </source>
</reference>
<feature type="region of interest" description="Disordered" evidence="1">
    <location>
        <begin position="25"/>
        <end position="53"/>
    </location>
</feature>
<gene>
    <name evidence="2" type="ORF">MSAN_01770500</name>
</gene>
<organism evidence="2 3">
    <name type="scientific">Mycena sanguinolenta</name>
    <dbReference type="NCBI Taxonomy" id="230812"/>
    <lineage>
        <taxon>Eukaryota</taxon>
        <taxon>Fungi</taxon>
        <taxon>Dikarya</taxon>
        <taxon>Basidiomycota</taxon>
        <taxon>Agaricomycotina</taxon>
        <taxon>Agaricomycetes</taxon>
        <taxon>Agaricomycetidae</taxon>
        <taxon>Agaricales</taxon>
        <taxon>Marasmiineae</taxon>
        <taxon>Mycenaceae</taxon>
        <taxon>Mycena</taxon>
    </lineage>
</organism>
<name>A0A8H7CU71_9AGAR</name>
<keyword evidence="3" id="KW-1185">Reference proteome</keyword>
<dbReference type="OrthoDB" id="2788229at2759"/>
<accession>A0A8H7CU71</accession>
<evidence type="ECO:0000313" key="2">
    <source>
        <dbReference type="EMBL" id="KAF7348176.1"/>
    </source>
</evidence>
<evidence type="ECO:0000313" key="3">
    <source>
        <dbReference type="Proteomes" id="UP000623467"/>
    </source>
</evidence>
<dbReference type="EMBL" id="JACAZH010000017">
    <property type="protein sequence ID" value="KAF7348176.1"/>
    <property type="molecule type" value="Genomic_DNA"/>
</dbReference>
<sequence length="495" mass="55303">MLTELLPVFATSNVSPVVPAPHPSTFSPVPAPAATPEQPRAHNPPPQGTDNAHRATSAPFVLSITVLDELLALAQNTISQGAQLLIRAFVNLEVYMAVQKVWFALVQESGYQTMPPEDTIHRYQSKEPGPPLPFEIFLSVVDSAGNDPIARKIFSLVCKRSMRITREIMFARLQPRSWDEDELLIILDNPHCTFFPYVRLIVIDGSDNSASLMPTWVDDFLVHMPKFTALISLHLNTLSLWDLNTIVHAIPPAPKRAIQTLAISRLKGSGTLSALATVISNFPNLTTLACRKLNGWNEDASSTNQLAVPPSSITKLAIDADLLLRWFTDLHLGVIESFSPEHLPISHPAVIDFVDRFGASLSELELPIPDPVQFLNSDSQYLVKFGQLKRIVFDFRRQLKLPELPRIIAQLPPSIEGIRLSVMPLDPFALKRVGNWSEIDETLVGPTLPSLRHLTIVMHRLYLDEAEKGILKKLWPRILPRCAEKSILNEEFQRD</sequence>
<dbReference type="Proteomes" id="UP000623467">
    <property type="component" value="Unassembled WGS sequence"/>
</dbReference>
<comment type="caution">
    <text evidence="2">The sequence shown here is derived from an EMBL/GenBank/DDBJ whole genome shotgun (WGS) entry which is preliminary data.</text>
</comment>
<protein>
    <submittedName>
        <fullName evidence="2">Uncharacterized protein</fullName>
    </submittedName>
</protein>